<dbReference type="Pfam" id="PF05962">
    <property type="entry name" value="HutD"/>
    <property type="match status" value="1"/>
</dbReference>
<dbReference type="AlphaFoldDB" id="A0A7X0F4W7"/>
<name>A0A7X0F4W7_9HYPH</name>
<dbReference type="Gene3D" id="2.60.120.10">
    <property type="entry name" value="Jelly Rolls"/>
    <property type="match status" value="1"/>
</dbReference>
<dbReference type="InterPro" id="IPR011051">
    <property type="entry name" value="RmlC_Cupin_sf"/>
</dbReference>
<accession>A0A7X0F4W7</accession>
<evidence type="ECO:0000313" key="2">
    <source>
        <dbReference type="Proteomes" id="UP000536262"/>
    </source>
</evidence>
<evidence type="ECO:0000313" key="1">
    <source>
        <dbReference type="EMBL" id="MBB6353117.1"/>
    </source>
</evidence>
<keyword evidence="2" id="KW-1185">Reference proteome</keyword>
<comment type="caution">
    <text evidence="1">The sequence shown here is derived from an EMBL/GenBank/DDBJ whole genome shotgun (WGS) entry which is preliminary data.</text>
</comment>
<dbReference type="SUPFAM" id="SSF51182">
    <property type="entry name" value="RmlC-like cupins"/>
    <property type="match status" value="1"/>
</dbReference>
<gene>
    <name evidence="1" type="ORF">GGR00_000885</name>
</gene>
<dbReference type="CDD" id="cd20293">
    <property type="entry name" value="cupin_HutD_N"/>
    <property type="match status" value="1"/>
</dbReference>
<dbReference type="EMBL" id="JACHOU010000002">
    <property type="protein sequence ID" value="MBB6353117.1"/>
    <property type="molecule type" value="Genomic_DNA"/>
</dbReference>
<reference evidence="1 2" key="1">
    <citation type="submission" date="2020-08" db="EMBL/GenBank/DDBJ databases">
        <title>Genomic Encyclopedia of Type Strains, Phase IV (KMG-IV): sequencing the most valuable type-strain genomes for metagenomic binning, comparative biology and taxonomic classification.</title>
        <authorList>
            <person name="Goeker M."/>
        </authorList>
    </citation>
    <scope>NUCLEOTIDE SEQUENCE [LARGE SCALE GENOMIC DNA]</scope>
    <source>
        <strain evidence="1 2">DSM 7051</strain>
    </source>
</reference>
<dbReference type="InterPro" id="IPR010282">
    <property type="entry name" value="Uncharacterised_HutD/Ves"/>
</dbReference>
<dbReference type="InterPro" id="IPR014710">
    <property type="entry name" value="RmlC-like_jellyroll"/>
</dbReference>
<dbReference type="PANTHER" id="PTHR37943:SF1">
    <property type="entry name" value="PROTEIN VES"/>
    <property type="match status" value="1"/>
</dbReference>
<organism evidence="1 2">
    <name type="scientific">Aminobacter aganoensis</name>
    <dbReference type="NCBI Taxonomy" id="83264"/>
    <lineage>
        <taxon>Bacteria</taxon>
        <taxon>Pseudomonadati</taxon>
        <taxon>Pseudomonadota</taxon>
        <taxon>Alphaproteobacteria</taxon>
        <taxon>Hyphomicrobiales</taxon>
        <taxon>Phyllobacteriaceae</taxon>
        <taxon>Aminobacter</taxon>
    </lineage>
</organism>
<proteinExistence type="predicted"/>
<dbReference type="Proteomes" id="UP000536262">
    <property type="component" value="Unassembled WGS sequence"/>
</dbReference>
<protein>
    <recommendedName>
        <fullName evidence="3">HutD family protein</fullName>
    </recommendedName>
</protein>
<evidence type="ECO:0008006" key="3">
    <source>
        <dbReference type="Google" id="ProtNLM"/>
    </source>
</evidence>
<dbReference type="RefSeq" id="WP_244487883.1">
    <property type="nucleotide sequence ID" value="NZ_BAABEG010000001.1"/>
</dbReference>
<sequence>MTMRIIRHADCRPMPWKNGGGVTTEIMAWPPATGLDGFDWRISMAQVASGGPFSVFAGIDRTLTVLAGSMRLAAGAAPPVTLSPTSAPYVFPGDVSTEATLIDGPVLDFNVMTRRGRISHSVQRLEFAEPTRVAVGEGASLAFFASGSVRVGGEDIAALDTLYSGDGPDVLEIEPNEPVSLLLVSIRRQ</sequence>
<dbReference type="PANTHER" id="PTHR37943">
    <property type="entry name" value="PROTEIN VES"/>
    <property type="match status" value="1"/>
</dbReference>